<dbReference type="NCBIfam" id="TIGR01207">
    <property type="entry name" value="rmlA"/>
    <property type="match status" value="1"/>
</dbReference>
<dbReference type="EC" id="2.7.7.24" evidence="3 9"/>
<dbReference type="GO" id="GO:0008879">
    <property type="term" value="F:glucose-1-phosphate thymidylyltransferase activity"/>
    <property type="evidence" value="ECO:0007669"/>
    <property type="project" value="UniProtKB-EC"/>
</dbReference>
<evidence type="ECO:0000256" key="1">
    <source>
        <dbReference type="ARBA" id="ARBA00001946"/>
    </source>
</evidence>
<evidence type="ECO:0000256" key="2">
    <source>
        <dbReference type="ARBA" id="ARBA00010480"/>
    </source>
</evidence>
<evidence type="ECO:0000259" key="10">
    <source>
        <dbReference type="Pfam" id="PF00483"/>
    </source>
</evidence>
<organism evidence="11 12">
    <name type="scientific">Sphingomonas zeae</name>
    <dbReference type="NCBI Taxonomy" id="1646122"/>
    <lineage>
        <taxon>Bacteria</taxon>
        <taxon>Pseudomonadati</taxon>
        <taxon>Pseudomonadota</taxon>
        <taxon>Alphaproteobacteria</taxon>
        <taxon>Sphingomonadales</taxon>
        <taxon>Sphingomonadaceae</taxon>
        <taxon>Sphingomonas</taxon>
    </lineage>
</organism>
<proteinExistence type="inferred from homology"/>
<comment type="caution">
    <text evidence="11">The sequence shown here is derived from an EMBL/GenBank/DDBJ whole genome shotgun (WGS) entry which is preliminary data.</text>
</comment>
<keyword evidence="5 9" id="KW-0548">Nucleotidyltransferase</keyword>
<dbReference type="PANTHER" id="PTHR43532:SF1">
    <property type="entry name" value="GLUCOSE-1-PHOSPHATE THYMIDYLYLTRANSFERASE 1"/>
    <property type="match status" value="1"/>
</dbReference>
<dbReference type="EMBL" id="JABMCH010000049">
    <property type="protein sequence ID" value="NUU45898.1"/>
    <property type="molecule type" value="Genomic_DNA"/>
</dbReference>
<dbReference type="FunFam" id="3.90.550.10:FF:000023">
    <property type="entry name" value="Glucose-1-phosphate thymidylyltransferase"/>
    <property type="match status" value="1"/>
</dbReference>
<evidence type="ECO:0000256" key="8">
    <source>
        <dbReference type="ARBA" id="ARBA00049336"/>
    </source>
</evidence>
<evidence type="ECO:0000256" key="9">
    <source>
        <dbReference type="RuleBase" id="RU003706"/>
    </source>
</evidence>
<evidence type="ECO:0000313" key="11">
    <source>
        <dbReference type="EMBL" id="NUU45898.1"/>
    </source>
</evidence>
<keyword evidence="4 9" id="KW-0808">Transferase</keyword>
<gene>
    <name evidence="11" type="primary">rfbA</name>
    <name evidence="11" type="ORF">HP438_02755</name>
</gene>
<dbReference type="CDD" id="cd02538">
    <property type="entry name" value="G1P_TT_short"/>
    <property type="match status" value="1"/>
</dbReference>
<keyword evidence="6 9" id="KW-0479">Metal-binding</keyword>
<evidence type="ECO:0000256" key="5">
    <source>
        <dbReference type="ARBA" id="ARBA00022695"/>
    </source>
</evidence>
<evidence type="ECO:0000313" key="12">
    <source>
        <dbReference type="Proteomes" id="UP000536441"/>
    </source>
</evidence>
<accession>A0A7Y6B3E6</accession>
<reference evidence="11 12" key="1">
    <citation type="submission" date="2020-05" db="EMBL/GenBank/DDBJ databases">
        <title>Genome Sequencing of Type Strains.</title>
        <authorList>
            <person name="Lemaire J.F."/>
            <person name="Inderbitzin P."/>
            <person name="Gregorio O.A."/>
            <person name="Collins S.B."/>
            <person name="Wespe N."/>
            <person name="Knight-Connoni V."/>
        </authorList>
    </citation>
    <scope>NUCLEOTIDE SEQUENCE [LARGE SCALE GENOMIC DNA]</scope>
    <source>
        <strain evidence="11 12">DSM 100049</strain>
    </source>
</reference>
<feature type="domain" description="Nucleotidyl transferase" evidence="10">
    <location>
        <begin position="2"/>
        <end position="241"/>
    </location>
</feature>
<comment type="function">
    <text evidence="9">Catalyzes the formation of dTDP-glucose, from dTTP and glucose 1-phosphate, as well as its pyrophosphorolysis.</text>
</comment>
<evidence type="ECO:0000256" key="6">
    <source>
        <dbReference type="ARBA" id="ARBA00022723"/>
    </source>
</evidence>
<dbReference type="PANTHER" id="PTHR43532">
    <property type="entry name" value="GLUCOSE-1-PHOSPHATE THYMIDYLYLTRANSFERASE"/>
    <property type="match status" value="1"/>
</dbReference>
<evidence type="ECO:0000256" key="3">
    <source>
        <dbReference type="ARBA" id="ARBA00012461"/>
    </source>
</evidence>
<comment type="similarity">
    <text evidence="2 9">Belongs to the glucose-1-phosphate thymidylyltransferase family.</text>
</comment>
<comment type="cofactor">
    <cofactor evidence="1">
        <name>Mg(2+)</name>
        <dbReference type="ChEBI" id="CHEBI:18420"/>
    </cofactor>
</comment>
<protein>
    <recommendedName>
        <fullName evidence="3 9">Glucose-1-phosphate thymidylyltransferase</fullName>
        <ecNumber evidence="3 9">2.7.7.24</ecNumber>
    </recommendedName>
</protein>
<keyword evidence="12" id="KW-1185">Reference proteome</keyword>
<dbReference type="InterPro" id="IPR005835">
    <property type="entry name" value="NTP_transferase_dom"/>
</dbReference>
<dbReference type="Pfam" id="PF00483">
    <property type="entry name" value="NTP_transferase"/>
    <property type="match status" value="1"/>
</dbReference>
<dbReference type="GO" id="GO:0046872">
    <property type="term" value="F:metal ion binding"/>
    <property type="evidence" value="ECO:0007669"/>
    <property type="project" value="UniProtKB-KW"/>
</dbReference>
<dbReference type="Gene3D" id="3.90.550.10">
    <property type="entry name" value="Spore Coat Polysaccharide Biosynthesis Protein SpsA, Chain A"/>
    <property type="match status" value="1"/>
</dbReference>
<dbReference type="InterPro" id="IPR005907">
    <property type="entry name" value="G1P_thy_trans_s"/>
</dbReference>
<dbReference type="SUPFAM" id="SSF53448">
    <property type="entry name" value="Nucleotide-diphospho-sugar transferases"/>
    <property type="match status" value="1"/>
</dbReference>
<dbReference type="InterPro" id="IPR029044">
    <property type="entry name" value="Nucleotide-diphossugar_trans"/>
</dbReference>
<evidence type="ECO:0000256" key="7">
    <source>
        <dbReference type="ARBA" id="ARBA00022842"/>
    </source>
</evidence>
<evidence type="ECO:0000256" key="4">
    <source>
        <dbReference type="ARBA" id="ARBA00022679"/>
    </source>
</evidence>
<dbReference type="Proteomes" id="UP000536441">
    <property type="component" value="Unassembled WGS sequence"/>
</dbReference>
<comment type="catalytic activity">
    <reaction evidence="8 9">
        <text>dTTP + alpha-D-glucose 1-phosphate + H(+) = dTDP-alpha-D-glucose + diphosphate</text>
        <dbReference type="Rhea" id="RHEA:15225"/>
        <dbReference type="ChEBI" id="CHEBI:15378"/>
        <dbReference type="ChEBI" id="CHEBI:33019"/>
        <dbReference type="ChEBI" id="CHEBI:37568"/>
        <dbReference type="ChEBI" id="CHEBI:57477"/>
        <dbReference type="ChEBI" id="CHEBI:58601"/>
        <dbReference type="EC" id="2.7.7.24"/>
    </reaction>
</comment>
<name>A0A7Y6B3E6_9SPHN</name>
<dbReference type="AlphaFoldDB" id="A0A7Y6B3E6"/>
<keyword evidence="7 9" id="KW-0460">Magnesium</keyword>
<dbReference type="RefSeq" id="WP_175310682.1">
    <property type="nucleotide sequence ID" value="NZ_CBCRYR010000060.1"/>
</dbReference>
<sequence>MKGIILAGGTGTRLHPATLVVNKQLLPVYDKPMVYYPLSTLMLAGIREILIVSSPDCLPHYRTLFGDGSGLGLSITYAEQPRPEGLPQAFTIGRDWLAGAPAMLVLGDNIFFGNGLGPMLRRAVASVEAGGGATVFSYRVEDPRRYGVIAFDDQGRAVSIEEKPERPRSSYAITGLYLFDGTVCDHAATLTPSPRGELEITDLARRYMDAGTLHVEAMGRGFAWLDTGTHDSLLEAAEFVRTIQHRQGIQIACLEEIAYLQGFISREQAEARGRALAKTAYGRAILTAIEDTPAPLPLGERRKGDRRQG</sequence>